<dbReference type="eggNOG" id="ENOG5032TQ2">
    <property type="taxonomic scope" value="Bacteria"/>
</dbReference>
<evidence type="ECO:0000313" key="2">
    <source>
        <dbReference type="EMBL" id="CDN48253.1"/>
    </source>
</evidence>
<keyword evidence="3" id="KW-1185">Reference proteome</keyword>
<keyword evidence="1" id="KW-1133">Transmembrane helix</keyword>
<proteinExistence type="predicted"/>
<organism evidence="2 3">
    <name type="scientific">Neorhizobium galegae bv. orientalis str. HAMBI 540</name>
    <dbReference type="NCBI Taxonomy" id="1028800"/>
    <lineage>
        <taxon>Bacteria</taxon>
        <taxon>Pseudomonadati</taxon>
        <taxon>Pseudomonadota</taxon>
        <taxon>Alphaproteobacteria</taxon>
        <taxon>Hyphomicrobiales</taxon>
        <taxon>Rhizobiaceae</taxon>
        <taxon>Rhizobium/Agrobacterium group</taxon>
        <taxon>Neorhizobium</taxon>
    </lineage>
</organism>
<dbReference type="Proteomes" id="UP000028181">
    <property type="component" value="Chromosome I"/>
</dbReference>
<dbReference type="GeneID" id="24259158"/>
<dbReference type="RefSeq" id="WP_038587383.1">
    <property type="nucleotide sequence ID" value="NZ_HG938353.1"/>
</dbReference>
<keyword evidence="1" id="KW-0472">Membrane</keyword>
<accession>A0A068SPU9</accession>
<dbReference type="KEGG" id="ngg:RG540_CH20840"/>
<dbReference type="PATRIC" id="fig|1028800.3.peg.2108"/>
<dbReference type="OrthoDB" id="7068747at2"/>
<sequence length="239" mass="27857">MSLLRNSIVHVGSWAALVGFGLWAYYDPGFEPVIALIAGVVGIVTNVEDLPLGRGSRRKLTPEKKIELRDKWGPVFKDFFLRTARDSYRTDVIVHDVARLDHYPDVEEKGSGISSWFRVGFMGTYQRGILLGLRWTYLKQGADDNWHEYQLDGPDDVIKVILLAEVPYEVIESFNPDGDNFYHKPHLYLHFDYGGQPYERLFYGEQRRLFEDSPFFYSQIAEFKPPPWIQRLKEKCRLF</sequence>
<feature type="transmembrane region" description="Helical" evidence="1">
    <location>
        <begin position="7"/>
        <end position="26"/>
    </location>
</feature>
<dbReference type="AlphaFoldDB" id="A0A068SPU9"/>
<reference evidence="3" key="1">
    <citation type="journal article" date="2014" name="BMC Genomics">
        <title>Genome sequencing of two Neorhizobium galegae strains reveals a noeT gene responsible for the unusual acetylation of the nodulation factors.</title>
        <authorList>
            <person name="Osterman J."/>
            <person name="Marsh J."/>
            <person name="Laine P.K."/>
            <person name="Zeng Z."/>
            <person name="Alatalo E."/>
            <person name="Sullivan J.T."/>
            <person name="Young J.P."/>
            <person name="Thomas-Oates J."/>
            <person name="Paulin L."/>
            <person name="Lindstrom K."/>
        </authorList>
    </citation>
    <scope>NUCLEOTIDE SEQUENCE [LARGE SCALE GENOMIC DNA]</scope>
    <source>
        <strain evidence="3">HAMBI 540</strain>
    </source>
</reference>
<keyword evidence="1" id="KW-0812">Transmembrane</keyword>
<dbReference type="HOGENOM" id="CLU_1160106_0_0_5"/>
<evidence type="ECO:0000256" key="1">
    <source>
        <dbReference type="SAM" id="Phobius"/>
    </source>
</evidence>
<name>A0A068SPU9_NEOGA</name>
<dbReference type="EMBL" id="HG938353">
    <property type="protein sequence ID" value="CDN48253.1"/>
    <property type="molecule type" value="Genomic_DNA"/>
</dbReference>
<gene>
    <name evidence="2" type="ORF">RG540_CH20840</name>
</gene>
<evidence type="ECO:0000313" key="3">
    <source>
        <dbReference type="Proteomes" id="UP000028181"/>
    </source>
</evidence>
<protein>
    <submittedName>
        <fullName evidence="2">Uncharacterized protein</fullName>
    </submittedName>
</protein>